<gene>
    <name evidence="3" type="ORF">SD37_11670</name>
</gene>
<dbReference type="Pfam" id="PF19474">
    <property type="entry name" value="DUF6011"/>
    <property type="match status" value="1"/>
</dbReference>
<keyword evidence="1" id="KW-0479">Metal-binding</keyword>
<name>A0A193BVH9_AMYOR</name>
<dbReference type="RefSeq" id="WP_044851568.1">
    <property type="nucleotide sequence ID" value="NZ_CP016174.1"/>
</dbReference>
<dbReference type="EMBL" id="CP016174">
    <property type="protein sequence ID" value="ANN16236.1"/>
    <property type="molecule type" value="Genomic_DNA"/>
</dbReference>
<evidence type="ECO:0000259" key="2">
    <source>
        <dbReference type="PROSITE" id="PS50966"/>
    </source>
</evidence>
<keyword evidence="1" id="KW-0863">Zinc-finger</keyword>
<keyword evidence="1" id="KW-0862">Zinc</keyword>
<sequence length="113" mass="11841">MTSTTTTRCTRCGRTLRSAASIARGYGRTCGARIAAAAKVAAHKPAQVEKAVELIADGGLVLRRNGRNRVFEVVASNGTDRYLTAAQACTCKAGLRGVSTCYHRIAAQLVTAA</sequence>
<proteinExistence type="predicted"/>
<dbReference type="InterPro" id="IPR046053">
    <property type="entry name" value="DUF6011"/>
</dbReference>
<dbReference type="Proteomes" id="UP000093695">
    <property type="component" value="Chromosome"/>
</dbReference>
<accession>A0A193BVH9</accession>
<evidence type="ECO:0000313" key="3">
    <source>
        <dbReference type="EMBL" id="ANN16236.1"/>
    </source>
</evidence>
<dbReference type="GO" id="GO:0008270">
    <property type="term" value="F:zinc ion binding"/>
    <property type="evidence" value="ECO:0007669"/>
    <property type="project" value="UniProtKB-KW"/>
</dbReference>
<dbReference type="AlphaFoldDB" id="A0A193BVH9"/>
<reference evidence="3 4" key="1">
    <citation type="journal article" date="2015" name="Genome Announc.">
        <title>Draft Genome Sequence of Norvancomycin-Producing Strain Amycolatopsis orientalis CPCC200066.</title>
        <authorList>
            <person name="Lei X."/>
            <person name="Yuan F."/>
            <person name="Shi Y."/>
            <person name="Li X."/>
            <person name="Wang L."/>
            <person name="Hong B."/>
        </authorList>
    </citation>
    <scope>NUCLEOTIDE SEQUENCE [LARGE SCALE GENOMIC DNA]</scope>
    <source>
        <strain evidence="3 4">B-37</strain>
    </source>
</reference>
<protein>
    <recommendedName>
        <fullName evidence="2">SWIM-type domain-containing protein</fullName>
    </recommendedName>
</protein>
<organism evidence="3 4">
    <name type="scientific">Amycolatopsis orientalis</name>
    <name type="common">Nocardia orientalis</name>
    <dbReference type="NCBI Taxonomy" id="31958"/>
    <lineage>
        <taxon>Bacteria</taxon>
        <taxon>Bacillati</taxon>
        <taxon>Actinomycetota</taxon>
        <taxon>Actinomycetes</taxon>
        <taxon>Pseudonocardiales</taxon>
        <taxon>Pseudonocardiaceae</taxon>
        <taxon>Amycolatopsis</taxon>
    </lineage>
</organism>
<feature type="domain" description="SWIM-type" evidence="2">
    <location>
        <begin position="71"/>
        <end position="112"/>
    </location>
</feature>
<keyword evidence="4" id="KW-1185">Reference proteome</keyword>
<evidence type="ECO:0000256" key="1">
    <source>
        <dbReference type="PROSITE-ProRule" id="PRU00325"/>
    </source>
</evidence>
<dbReference type="PROSITE" id="PS50966">
    <property type="entry name" value="ZF_SWIM"/>
    <property type="match status" value="1"/>
</dbReference>
<evidence type="ECO:0000313" key="4">
    <source>
        <dbReference type="Proteomes" id="UP000093695"/>
    </source>
</evidence>
<dbReference type="InterPro" id="IPR007527">
    <property type="entry name" value="Znf_SWIM"/>
</dbReference>
<dbReference type="KEGG" id="aori:SD37_11670"/>
<dbReference type="STRING" id="31958.SD37_11670"/>